<dbReference type="SMART" id="SM00419">
    <property type="entry name" value="HTH_CRP"/>
    <property type="match status" value="1"/>
</dbReference>
<dbReference type="InterPro" id="IPR036388">
    <property type="entry name" value="WH-like_DNA-bd_sf"/>
</dbReference>
<dbReference type="InterPro" id="IPR018490">
    <property type="entry name" value="cNMP-bd_dom_sf"/>
</dbReference>
<dbReference type="Pfam" id="PF13545">
    <property type="entry name" value="HTH_Crp_2"/>
    <property type="match status" value="1"/>
</dbReference>
<dbReference type="InterPro" id="IPR000595">
    <property type="entry name" value="cNMP-bd_dom"/>
</dbReference>
<keyword evidence="3" id="KW-0804">Transcription</keyword>
<dbReference type="Gene3D" id="1.10.10.10">
    <property type="entry name" value="Winged helix-like DNA-binding domain superfamily/Winged helix DNA-binding domain"/>
    <property type="match status" value="1"/>
</dbReference>
<evidence type="ECO:0000256" key="2">
    <source>
        <dbReference type="ARBA" id="ARBA00023125"/>
    </source>
</evidence>
<dbReference type="PROSITE" id="PS51063">
    <property type="entry name" value="HTH_CRP_2"/>
    <property type="match status" value="1"/>
</dbReference>
<keyword evidence="6" id="KW-1185">Reference proteome</keyword>
<evidence type="ECO:0000256" key="3">
    <source>
        <dbReference type="ARBA" id="ARBA00023163"/>
    </source>
</evidence>
<name>A0A4Y8ZLD3_9SPHN</name>
<dbReference type="InterPro" id="IPR014710">
    <property type="entry name" value="RmlC-like_jellyroll"/>
</dbReference>
<protein>
    <submittedName>
        <fullName evidence="5">Crp/Fnr family transcriptional regulator</fullName>
    </submittedName>
</protein>
<keyword evidence="1" id="KW-0805">Transcription regulation</keyword>
<feature type="domain" description="HTH crp-type" evidence="4">
    <location>
        <begin position="152"/>
        <end position="226"/>
    </location>
</feature>
<dbReference type="CDD" id="cd00092">
    <property type="entry name" value="HTH_CRP"/>
    <property type="match status" value="1"/>
</dbReference>
<dbReference type="Proteomes" id="UP000298213">
    <property type="component" value="Unassembled WGS sequence"/>
</dbReference>
<dbReference type="InterPro" id="IPR012318">
    <property type="entry name" value="HTH_CRP"/>
</dbReference>
<dbReference type="InterPro" id="IPR036390">
    <property type="entry name" value="WH_DNA-bd_sf"/>
</dbReference>
<comment type="caution">
    <text evidence="5">The sequence shown here is derived from an EMBL/GenBank/DDBJ whole genome shotgun (WGS) entry which is preliminary data.</text>
</comment>
<accession>A0A4Y8ZLD3</accession>
<gene>
    <name evidence="5" type="ORF">E2493_18425</name>
</gene>
<evidence type="ECO:0000313" key="6">
    <source>
        <dbReference type="Proteomes" id="UP000298213"/>
    </source>
</evidence>
<sequence length="243" mass="26760">MDANEVDVFESLIRKLERLNPLDEQDRAALRALPFKIVTDAAGSYLVRDGDAVTQCCLLLHGYACRNKMTSSGGRQIVSFHMAGDLLDVQHLLLPRADHNLQAITEVVTACIPIEALKAVVAVRPAVAEALWRDSLIDASVFREWVLNVGRRDAKSRIAHMLCEFAARCQAAGLGSAEGFDVPITQEQIADATGLTAVHVNRMLRELSEDGVISRKGRRISIVDWPGMQQVADFSRDYLHEAA</sequence>
<dbReference type="EMBL" id="SPDV01000052">
    <property type="protein sequence ID" value="TFI56808.1"/>
    <property type="molecule type" value="Genomic_DNA"/>
</dbReference>
<organism evidence="5 6">
    <name type="scientific">Sphingomonas parva</name>
    <dbReference type="NCBI Taxonomy" id="2555898"/>
    <lineage>
        <taxon>Bacteria</taxon>
        <taxon>Pseudomonadati</taxon>
        <taxon>Pseudomonadota</taxon>
        <taxon>Alphaproteobacteria</taxon>
        <taxon>Sphingomonadales</taxon>
        <taxon>Sphingomonadaceae</taxon>
        <taxon>Sphingomonas</taxon>
    </lineage>
</organism>
<keyword evidence="2" id="KW-0238">DNA-binding</keyword>
<evidence type="ECO:0000313" key="5">
    <source>
        <dbReference type="EMBL" id="TFI56808.1"/>
    </source>
</evidence>
<dbReference type="OrthoDB" id="6155297at2"/>
<dbReference type="Gene3D" id="2.60.120.10">
    <property type="entry name" value="Jelly Rolls"/>
    <property type="match status" value="1"/>
</dbReference>
<dbReference type="CDD" id="cd00038">
    <property type="entry name" value="CAP_ED"/>
    <property type="match status" value="1"/>
</dbReference>
<dbReference type="GO" id="GO:0006355">
    <property type="term" value="P:regulation of DNA-templated transcription"/>
    <property type="evidence" value="ECO:0007669"/>
    <property type="project" value="InterPro"/>
</dbReference>
<dbReference type="AlphaFoldDB" id="A0A4Y8ZLD3"/>
<dbReference type="SUPFAM" id="SSF46785">
    <property type="entry name" value="Winged helix' DNA-binding domain"/>
    <property type="match status" value="1"/>
</dbReference>
<dbReference type="Pfam" id="PF00027">
    <property type="entry name" value="cNMP_binding"/>
    <property type="match status" value="1"/>
</dbReference>
<proteinExistence type="predicted"/>
<evidence type="ECO:0000259" key="4">
    <source>
        <dbReference type="PROSITE" id="PS51063"/>
    </source>
</evidence>
<dbReference type="RefSeq" id="WP_135089849.1">
    <property type="nucleotide sequence ID" value="NZ_SPDV01000052.1"/>
</dbReference>
<dbReference type="GO" id="GO:0003677">
    <property type="term" value="F:DNA binding"/>
    <property type="evidence" value="ECO:0007669"/>
    <property type="project" value="UniProtKB-KW"/>
</dbReference>
<dbReference type="SUPFAM" id="SSF51206">
    <property type="entry name" value="cAMP-binding domain-like"/>
    <property type="match status" value="1"/>
</dbReference>
<evidence type="ECO:0000256" key="1">
    <source>
        <dbReference type="ARBA" id="ARBA00023015"/>
    </source>
</evidence>
<reference evidence="5 6" key="1">
    <citation type="submission" date="2019-03" db="EMBL/GenBank/DDBJ databases">
        <title>Genome sequence of Sphingomonas sp. 17J27-24.</title>
        <authorList>
            <person name="Kim M."/>
            <person name="Maeng S."/>
            <person name="Sathiyaraj S."/>
        </authorList>
    </citation>
    <scope>NUCLEOTIDE SEQUENCE [LARGE SCALE GENOMIC DNA]</scope>
    <source>
        <strain evidence="5 6">17J27-24</strain>
    </source>
</reference>